<feature type="domain" description="Beta-ketoacyl-[acyl-carrier-protein] synthase III C-terminal" evidence="3">
    <location>
        <begin position="242"/>
        <end position="328"/>
    </location>
</feature>
<evidence type="ECO:0000256" key="2">
    <source>
        <dbReference type="ARBA" id="ARBA00023315"/>
    </source>
</evidence>
<feature type="domain" description="Beta-ketoacyl-[acyl-carrier-protein] synthase III N-terminal" evidence="4">
    <location>
        <begin position="99"/>
        <end position="178"/>
    </location>
</feature>
<dbReference type="SUPFAM" id="SSF53901">
    <property type="entry name" value="Thiolase-like"/>
    <property type="match status" value="1"/>
</dbReference>
<evidence type="ECO:0000259" key="4">
    <source>
        <dbReference type="Pfam" id="PF08545"/>
    </source>
</evidence>
<dbReference type="RefSeq" id="WP_378045980.1">
    <property type="nucleotide sequence ID" value="NZ_JBHMDN010000010.1"/>
</dbReference>
<name>A0ABW2FAE7_9BACL</name>
<keyword evidence="2" id="KW-0012">Acyltransferase</keyword>
<dbReference type="NCBIfam" id="NF006829">
    <property type="entry name" value="PRK09352.1"/>
    <property type="match status" value="1"/>
</dbReference>
<keyword evidence="1" id="KW-0808">Transferase</keyword>
<dbReference type="CDD" id="cd00830">
    <property type="entry name" value="KAS_III"/>
    <property type="match status" value="1"/>
</dbReference>
<dbReference type="PANTHER" id="PTHR34069">
    <property type="entry name" value="3-OXOACYL-[ACYL-CARRIER-PROTEIN] SYNTHASE 3"/>
    <property type="match status" value="1"/>
</dbReference>
<evidence type="ECO:0000313" key="5">
    <source>
        <dbReference type="EMBL" id="MFC7150202.1"/>
    </source>
</evidence>
<dbReference type="Pfam" id="PF08545">
    <property type="entry name" value="ACP_syn_III"/>
    <property type="match status" value="1"/>
</dbReference>
<sequence length="330" mass="36536">MKGYIHSLEYYLPEFEEYNSREDKTTEKIGIYSRHIAKLNESASDLAIAAATKLFEKEEIDYKSVDFLIYCTQSPDYILPTSACIIQSKLGLSTTCGALDVNLGCSGYVYGLSLAKGLIESGSAQNVLLLTGDTYSKYINKKDRSVKVIFGDAGSATLISAIESNRDLIGPFTFGTDGAGAKNLIIPAGGVKEPISEASFLEAADRFGNVRSRMNLYMNGPEIFNFTLKEIPSAVQTQMEKSCRAMEDYDFLIFHQANKYMLEHLQKKLKIEGSKFPIDMQNYGNTVSSTIPIVLKNLLDNKQINEGNLLMLVGFGVGYSWATCNVVWQN</sequence>
<accession>A0ABW2FAE7</accession>
<organism evidence="5 6">
    <name type="scientific">Cohnella cellulosilytica</name>
    <dbReference type="NCBI Taxonomy" id="986710"/>
    <lineage>
        <taxon>Bacteria</taxon>
        <taxon>Bacillati</taxon>
        <taxon>Bacillota</taxon>
        <taxon>Bacilli</taxon>
        <taxon>Bacillales</taxon>
        <taxon>Paenibacillaceae</taxon>
        <taxon>Cohnella</taxon>
    </lineage>
</organism>
<proteinExistence type="predicted"/>
<reference evidence="6" key="1">
    <citation type="journal article" date="2019" name="Int. J. Syst. Evol. Microbiol.">
        <title>The Global Catalogue of Microorganisms (GCM) 10K type strain sequencing project: providing services to taxonomists for standard genome sequencing and annotation.</title>
        <authorList>
            <consortium name="The Broad Institute Genomics Platform"/>
            <consortium name="The Broad Institute Genome Sequencing Center for Infectious Disease"/>
            <person name="Wu L."/>
            <person name="Ma J."/>
        </authorList>
    </citation>
    <scope>NUCLEOTIDE SEQUENCE [LARGE SCALE GENOMIC DNA]</scope>
    <source>
        <strain evidence="6">KCTC 12907</strain>
    </source>
</reference>
<dbReference type="PANTHER" id="PTHR34069:SF2">
    <property type="entry name" value="BETA-KETOACYL-[ACYL-CARRIER-PROTEIN] SYNTHASE III"/>
    <property type="match status" value="1"/>
</dbReference>
<protein>
    <submittedName>
        <fullName evidence="5">3-oxoacyl-ACP synthase III family protein</fullName>
    </submittedName>
</protein>
<dbReference type="InterPro" id="IPR013747">
    <property type="entry name" value="ACP_syn_III_C"/>
</dbReference>
<dbReference type="InterPro" id="IPR013751">
    <property type="entry name" value="ACP_syn_III_N"/>
</dbReference>
<comment type="caution">
    <text evidence="5">The sequence shown here is derived from an EMBL/GenBank/DDBJ whole genome shotgun (WGS) entry which is preliminary data.</text>
</comment>
<dbReference type="Gene3D" id="3.40.47.10">
    <property type="match status" value="1"/>
</dbReference>
<dbReference type="InterPro" id="IPR016039">
    <property type="entry name" value="Thiolase-like"/>
</dbReference>
<evidence type="ECO:0000259" key="3">
    <source>
        <dbReference type="Pfam" id="PF08541"/>
    </source>
</evidence>
<keyword evidence="6" id="KW-1185">Reference proteome</keyword>
<dbReference type="Pfam" id="PF08541">
    <property type="entry name" value="ACP_syn_III_C"/>
    <property type="match status" value="1"/>
</dbReference>
<evidence type="ECO:0000256" key="1">
    <source>
        <dbReference type="ARBA" id="ARBA00022679"/>
    </source>
</evidence>
<dbReference type="EMBL" id="JBHTAI010000009">
    <property type="protein sequence ID" value="MFC7150202.1"/>
    <property type="molecule type" value="Genomic_DNA"/>
</dbReference>
<evidence type="ECO:0000313" key="6">
    <source>
        <dbReference type="Proteomes" id="UP001596378"/>
    </source>
</evidence>
<dbReference type="Proteomes" id="UP001596378">
    <property type="component" value="Unassembled WGS sequence"/>
</dbReference>
<gene>
    <name evidence="5" type="ORF">ACFQMJ_16870</name>
</gene>